<dbReference type="Gene3D" id="3.40.30.10">
    <property type="entry name" value="Glutaredoxin"/>
    <property type="match status" value="1"/>
</dbReference>
<sequence length="468" mass="55292">MCSNFLHTSIRYGLLPLITLLFSCQKKFEATDYSAYFSGEIQNPTSNYILFFKDNDLLDTIYLDENNRFEKKFDSLSPGMYIYRINPEFQYVYFDKNDSLHLRLNSRDFDHSIIFSGRGSEKNNYLMNLTVKNLVDESTRYENYDYGVDRFIRFIDSTHAARTTNYLRSKAIIGWGPEFDVYAKTKLDLHFYSQKEIYPIAHYVRTKEDIREQLPADYYAFRNKVDFNNENLIRYSSFTKYLAIMLSSISDESDLDFDSETKFDKNITKLNVVDTLIRNEKVKNTILDNIALIYLLEDQNLNNNDKFFDAYFKLSTDTTQHQEIIKIQTAVQNLKYENRLPKVDLVDLDEKPVNFKKLIQKKTLMFVWTKNGLAHAEASHKRALDLLEKLPNIQVISVCIDGEHQEWKELVSPYKHPNLIELRCTDFNDMKDKWIITKIQRSIILNKDGSIQEAFVNIFDRNMEQLLK</sequence>
<evidence type="ECO:0008006" key="3">
    <source>
        <dbReference type="Google" id="ProtNLM"/>
    </source>
</evidence>
<dbReference type="Proteomes" id="UP000255024">
    <property type="component" value="Unassembled WGS sequence"/>
</dbReference>
<proteinExistence type="predicted"/>
<dbReference type="SUPFAM" id="SSF52833">
    <property type="entry name" value="Thioredoxin-like"/>
    <property type="match status" value="1"/>
</dbReference>
<accession>A0A378RMX7</accession>
<gene>
    <name evidence="1" type="ORF">NCTC11179_00547</name>
</gene>
<dbReference type="InterPro" id="IPR036249">
    <property type="entry name" value="Thioredoxin-like_sf"/>
</dbReference>
<dbReference type="AlphaFoldDB" id="A0A378RMX7"/>
<protein>
    <recommendedName>
        <fullName evidence="3">Thioredoxin domain-containing protein</fullName>
    </recommendedName>
</protein>
<reference evidence="1 2" key="1">
    <citation type="submission" date="2018-06" db="EMBL/GenBank/DDBJ databases">
        <authorList>
            <consortium name="Pathogen Informatics"/>
            <person name="Doyle S."/>
        </authorList>
    </citation>
    <scope>NUCLEOTIDE SEQUENCE [LARGE SCALE GENOMIC DNA]</scope>
    <source>
        <strain evidence="1 2">NCTC11179</strain>
    </source>
</reference>
<evidence type="ECO:0000313" key="2">
    <source>
        <dbReference type="Proteomes" id="UP000255024"/>
    </source>
</evidence>
<evidence type="ECO:0000313" key="1">
    <source>
        <dbReference type="EMBL" id="STZ27020.1"/>
    </source>
</evidence>
<keyword evidence="2" id="KW-1185">Reference proteome</keyword>
<dbReference type="RefSeq" id="WP_115090045.1">
    <property type="nucleotide sequence ID" value="NZ_CP068107.1"/>
</dbReference>
<organism evidence="1 2">
    <name type="scientific">Myroides odoratus</name>
    <name type="common">Flavobacterium odoratum</name>
    <dbReference type="NCBI Taxonomy" id="256"/>
    <lineage>
        <taxon>Bacteria</taxon>
        <taxon>Pseudomonadati</taxon>
        <taxon>Bacteroidota</taxon>
        <taxon>Flavobacteriia</taxon>
        <taxon>Flavobacteriales</taxon>
        <taxon>Flavobacteriaceae</taxon>
        <taxon>Myroides</taxon>
    </lineage>
</organism>
<dbReference type="EMBL" id="UGQL01000001">
    <property type="protein sequence ID" value="STZ27020.1"/>
    <property type="molecule type" value="Genomic_DNA"/>
</dbReference>
<name>A0A378RMX7_MYROD</name>